<dbReference type="InterPro" id="IPR036514">
    <property type="entry name" value="SGNH_hydro_sf"/>
</dbReference>
<sequence length="223" mass="25859">MSLRNYKTNEMLQYVVLGDSLSMSVGTSFFSSGFPERYLYFAENILKKPIYLNNFAQSGATTEVVLKCIEVPFIAEKIHQAQMITLTIGRNDVIQAADTFIRHKNKKAFITTLRNCRENMNRIFDQIYKLKQMSHHPFIVRAANIYNPLPEIDESAYWINQFNKHLDTFTSLPHVKIADIYSIFKEKEKDLLSKDLLHPNEIGYQKIAEAINQLGYEPLLKNT</sequence>
<accession>A0A366Y3Q0</accession>
<dbReference type="GO" id="GO:0004622">
    <property type="term" value="F:phosphatidylcholine lysophospholipase activity"/>
    <property type="evidence" value="ECO:0007669"/>
    <property type="project" value="TreeGrafter"/>
</dbReference>
<feature type="domain" description="SGNH hydrolase-type esterase" evidence="1">
    <location>
        <begin position="16"/>
        <end position="205"/>
    </location>
</feature>
<organism evidence="2 3">
    <name type="scientific">Bacillus taeanensis</name>
    <dbReference type="NCBI Taxonomy" id="273032"/>
    <lineage>
        <taxon>Bacteria</taxon>
        <taxon>Bacillati</taxon>
        <taxon>Bacillota</taxon>
        <taxon>Bacilli</taxon>
        <taxon>Bacillales</taxon>
        <taxon>Bacillaceae</taxon>
        <taxon>Bacillus</taxon>
    </lineage>
</organism>
<gene>
    <name evidence="2" type="ORF">DS031_03310</name>
</gene>
<dbReference type="AlphaFoldDB" id="A0A366Y3Q0"/>
<name>A0A366Y3Q0_9BACI</name>
<dbReference type="EMBL" id="QOCW01000002">
    <property type="protein sequence ID" value="RBW71033.1"/>
    <property type="molecule type" value="Genomic_DNA"/>
</dbReference>
<reference evidence="2 3" key="1">
    <citation type="submission" date="2018-07" db="EMBL/GenBank/DDBJ databases">
        <title>Lottiidibacillus patelloidae gen. nov., sp. nov., isolated from the intestinal tract of a marine limpet and the reclassification of B. taeanensis BH030017T, B. algicola KMM 3737T and B. hwajinpoensis SW-72T as genus Lottiidibacillus.</title>
        <authorList>
            <person name="Liu R."/>
            <person name="Huang Z."/>
        </authorList>
    </citation>
    <scope>NUCLEOTIDE SEQUENCE [LARGE SCALE GENOMIC DNA]</scope>
    <source>
        <strain evidence="2 3">BH030017</strain>
    </source>
</reference>
<dbReference type="Pfam" id="PF13472">
    <property type="entry name" value="Lipase_GDSL_2"/>
    <property type="match status" value="1"/>
</dbReference>
<dbReference type="RefSeq" id="WP_113804513.1">
    <property type="nucleotide sequence ID" value="NZ_QOCW01000002.1"/>
</dbReference>
<protein>
    <submittedName>
        <fullName evidence="2">Spore gernimation protein</fullName>
    </submittedName>
</protein>
<evidence type="ECO:0000313" key="3">
    <source>
        <dbReference type="Proteomes" id="UP000253314"/>
    </source>
</evidence>
<dbReference type="SUPFAM" id="SSF52266">
    <property type="entry name" value="SGNH hydrolase"/>
    <property type="match status" value="1"/>
</dbReference>
<evidence type="ECO:0000259" key="1">
    <source>
        <dbReference type="Pfam" id="PF13472"/>
    </source>
</evidence>
<dbReference type="PANTHER" id="PTHR30383">
    <property type="entry name" value="THIOESTERASE 1/PROTEASE 1/LYSOPHOSPHOLIPASE L1"/>
    <property type="match status" value="1"/>
</dbReference>
<keyword evidence="3" id="KW-1185">Reference proteome</keyword>
<proteinExistence type="predicted"/>
<evidence type="ECO:0000313" key="2">
    <source>
        <dbReference type="EMBL" id="RBW71033.1"/>
    </source>
</evidence>
<dbReference type="Proteomes" id="UP000253314">
    <property type="component" value="Unassembled WGS sequence"/>
</dbReference>
<dbReference type="PANTHER" id="PTHR30383:SF27">
    <property type="entry name" value="SPORE GERMINATION LIPASE LIPC"/>
    <property type="match status" value="1"/>
</dbReference>
<dbReference type="InterPro" id="IPR051532">
    <property type="entry name" value="Ester_Hydrolysis_Enzymes"/>
</dbReference>
<dbReference type="InterPro" id="IPR013830">
    <property type="entry name" value="SGNH_hydro"/>
</dbReference>
<dbReference type="OrthoDB" id="26855at2"/>
<dbReference type="Gene3D" id="3.40.50.1110">
    <property type="entry name" value="SGNH hydrolase"/>
    <property type="match status" value="1"/>
</dbReference>
<comment type="caution">
    <text evidence="2">The sequence shown here is derived from an EMBL/GenBank/DDBJ whole genome shotgun (WGS) entry which is preliminary data.</text>
</comment>